<proteinExistence type="inferred from homology"/>
<organism evidence="10 11">
    <name type="scientific">Xylaria arbuscula</name>
    <dbReference type="NCBI Taxonomy" id="114810"/>
    <lineage>
        <taxon>Eukaryota</taxon>
        <taxon>Fungi</taxon>
        <taxon>Dikarya</taxon>
        <taxon>Ascomycota</taxon>
        <taxon>Pezizomycotina</taxon>
        <taxon>Sordariomycetes</taxon>
        <taxon>Xylariomycetidae</taxon>
        <taxon>Xylariales</taxon>
        <taxon>Xylariaceae</taxon>
        <taxon>Xylaria</taxon>
    </lineage>
</organism>
<feature type="region of interest" description="Disordered" evidence="7">
    <location>
        <begin position="664"/>
        <end position="699"/>
    </location>
</feature>
<dbReference type="PRINTS" id="PR00171">
    <property type="entry name" value="SUGRTRNSPORT"/>
</dbReference>
<accession>A0A9W8NMW1</accession>
<evidence type="ECO:0000313" key="11">
    <source>
        <dbReference type="Proteomes" id="UP001148614"/>
    </source>
</evidence>
<dbReference type="PROSITE" id="PS00217">
    <property type="entry name" value="SUGAR_TRANSPORT_2"/>
    <property type="match status" value="1"/>
</dbReference>
<feature type="transmembrane region" description="Helical" evidence="8">
    <location>
        <begin position="202"/>
        <end position="223"/>
    </location>
</feature>
<keyword evidence="11" id="KW-1185">Reference proteome</keyword>
<keyword evidence="4 8" id="KW-0812">Transmembrane</keyword>
<dbReference type="SUPFAM" id="SSF103473">
    <property type="entry name" value="MFS general substrate transporter"/>
    <property type="match status" value="1"/>
</dbReference>
<dbReference type="InterPro" id="IPR036259">
    <property type="entry name" value="MFS_trans_sf"/>
</dbReference>
<evidence type="ECO:0000259" key="9">
    <source>
        <dbReference type="PROSITE" id="PS50850"/>
    </source>
</evidence>
<feature type="transmembrane region" description="Helical" evidence="8">
    <location>
        <begin position="266"/>
        <end position="291"/>
    </location>
</feature>
<evidence type="ECO:0000256" key="7">
    <source>
        <dbReference type="SAM" id="MobiDB-lite"/>
    </source>
</evidence>
<protein>
    <recommendedName>
        <fullName evidence="9">Major facilitator superfamily (MFS) profile domain-containing protein</fullName>
    </recommendedName>
</protein>
<evidence type="ECO:0000256" key="8">
    <source>
        <dbReference type="SAM" id="Phobius"/>
    </source>
</evidence>
<dbReference type="AlphaFoldDB" id="A0A9W8NMW1"/>
<dbReference type="InterPro" id="IPR003663">
    <property type="entry name" value="Sugar/inositol_transpt"/>
</dbReference>
<dbReference type="GO" id="GO:0015798">
    <property type="term" value="P:myo-inositol transport"/>
    <property type="evidence" value="ECO:0007669"/>
    <property type="project" value="UniProtKB-ARBA"/>
</dbReference>
<gene>
    <name evidence="10" type="ORF">NPX13_g437</name>
</gene>
<dbReference type="GO" id="GO:0015791">
    <property type="term" value="P:polyol transmembrane transport"/>
    <property type="evidence" value="ECO:0007669"/>
    <property type="project" value="UniProtKB-ARBA"/>
</dbReference>
<evidence type="ECO:0000256" key="2">
    <source>
        <dbReference type="ARBA" id="ARBA00010992"/>
    </source>
</evidence>
<dbReference type="PANTHER" id="PTHR48020">
    <property type="entry name" value="PROTON MYO-INOSITOL COTRANSPORTER"/>
    <property type="match status" value="1"/>
</dbReference>
<dbReference type="Proteomes" id="UP001148614">
    <property type="component" value="Unassembled WGS sequence"/>
</dbReference>
<keyword evidence="5 8" id="KW-1133">Transmembrane helix</keyword>
<dbReference type="InterPro" id="IPR020846">
    <property type="entry name" value="MFS_dom"/>
</dbReference>
<evidence type="ECO:0000256" key="1">
    <source>
        <dbReference type="ARBA" id="ARBA00004141"/>
    </source>
</evidence>
<evidence type="ECO:0000313" key="10">
    <source>
        <dbReference type="EMBL" id="KAJ3580128.1"/>
    </source>
</evidence>
<keyword evidence="6 8" id="KW-0472">Membrane</keyword>
<comment type="similarity">
    <text evidence="2">Belongs to the major facilitator superfamily. Sugar transporter (TC 2.A.1.1) family.</text>
</comment>
<evidence type="ECO:0000256" key="6">
    <source>
        <dbReference type="ARBA" id="ARBA00023136"/>
    </source>
</evidence>
<feature type="transmembrane region" description="Helical" evidence="8">
    <location>
        <begin position="549"/>
        <end position="569"/>
    </location>
</feature>
<keyword evidence="3" id="KW-0813">Transport</keyword>
<dbReference type="GO" id="GO:0022857">
    <property type="term" value="F:transmembrane transporter activity"/>
    <property type="evidence" value="ECO:0007669"/>
    <property type="project" value="InterPro"/>
</dbReference>
<dbReference type="VEuPathDB" id="FungiDB:F4678DRAFT_9286"/>
<feature type="transmembrane region" description="Helical" evidence="8">
    <location>
        <begin position="168"/>
        <end position="190"/>
    </location>
</feature>
<feature type="transmembrane region" description="Helical" evidence="8">
    <location>
        <begin position="445"/>
        <end position="467"/>
    </location>
</feature>
<dbReference type="Gene3D" id="1.20.1250.20">
    <property type="entry name" value="MFS general substrate transporter like domains"/>
    <property type="match status" value="1"/>
</dbReference>
<feature type="domain" description="Major facilitator superfamily (MFS) profile" evidence="9">
    <location>
        <begin position="125"/>
        <end position="604"/>
    </location>
</feature>
<dbReference type="PROSITE" id="PS50850">
    <property type="entry name" value="MFS"/>
    <property type="match status" value="1"/>
</dbReference>
<evidence type="ECO:0000256" key="3">
    <source>
        <dbReference type="ARBA" id="ARBA00022448"/>
    </source>
</evidence>
<comment type="caution">
    <text evidence="10">The sequence shown here is derived from an EMBL/GenBank/DDBJ whole genome shotgun (WGS) entry which is preliminary data.</text>
</comment>
<dbReference type="InterPro" id="IPR050814">
    <property type="entry name" value="Myo-inositol_Transporter"/>
</dbReference>
<comment type="subcellular location">
    <subcellularLocation>
        <location evidence="1">Membrane</location>
        <topology evidence="1">Multi-pass membrane protein</topology>
    </subcellularLocation>
</comment>
<dbReference type="PANTHER" id="PTHR48020:SF4">
    <property type="entry name" value="SYMPORT, PUTATIVE (AFU_ORTHOLOGUE AFUA_3G11790)-RELATED"/>
    <property type="match status" value="1"/>
</dbReference>
<dbReference type="InterPro" id="IPR005829">
    <property type="entry name" value="Sugar_transporter_CS"/>
</dbReference>
<sequence>MTQYHDIDMNELGTNGEAAPGYIQGNSAVGQGPSHVLANYNDQTLRRDAKQFAVTQLGMDDKGEEAENFVRAAFVARDIDIYYAVARGLSIYAPGELDVDLEEHEKVAIRQEKDKLFSEHGIKMVNLAVSLAAILQGHVQSSINGASLYAPKLGIGNSGAAGTGGHQWQLGAVNAAPFFTAAVLGCWLTLPVNDRLGRRGGMMVSAVLIFISSLIAGLTVLILKEDDRWKLLAGVRVINGIGMGIKAVSTPILASETAIRFWRGSFVLAWQLWVSFGIMIGFVFNLIFAAIVHGVYGEANQELTVSLILGAPLIFAIAMLGAVLKCPESPRYYLRGRDAKYDPKTAYEKLKQLRSCELLAMKDIYLLHKTIQEESREIGLGSRKDGILTKFGQLFTRRRLRNALISTSVVNLSQQLCGINVAAFYSGSFFASVLFNNTDTLSYDSIIAAMTFSFGFGAVNFFFGLPAFKTIDTLGRRKWLIWTLPLMSFFMFAGALSFPIPWQDGQHDYNTVRMVALWLYFHAAIYSPGLGPIPFTLASESFPLSHRELGCAFAIAVNLGFAGLLTVVFPTINTNLHPSGALGLFSGFNFVAFILVFLLVEETKELSLEDLSCVLNVPKRKFIQHQVAYVKWFVRRYLLGNRDDLVPEMHSDSASQELNAGRMHMSEGDGRSFRTHSGRGSRISSIRSVSPHHVEDRIH</sequence>
<name>A0A9W8NMW1_9PEZI</name>
<feature type="transmembrane region" description="Helical" evidence="8">
    <location>
        <begin position="403"/>
        <end position="425"/>
    </location>
</feature>
<dbReference type="Pfam" id="PF00083">
    <property type="entry name" value="Sugar_tr"/>
    <property type="match status" value="1"/>
</dbReference>
<evidence type="ECO:0000256" key="4">
    <source>
        <dbReference type="ARBA" id="ARBA00022692"/>
    </source>
</evidence>
<feature type="transmembrane region" description="Helical" evidence="8">
    <location>
        <begin position="303"/>
        <end position="324"/>
    </location>
</feature>
<dbReference type="GO" id="GO:0016020">
    <property type="term" value="C:membrane"/>
    <property type="evidence" value="ECO:0007669"/>
    <property type="project" value="UniProtKB-SubCell"/>
</dbReference>
<feature type="transmembrane region" description="Helical" evidence="8">
    <location>
        <begin position="479"/>
        <end position="498"/>
    </location>
</feature>
<feature type="transmembrane region" description="Helical" evidence="8">
    <location>
        <begin position="581"/>
        <end position="600"/>
    </location>
</feature>
<feature type="transmembrane region" description="Helical" evidence="8">
    <location>
        <begin position="518"/>
        <end position="537"/>
    </location>
</feature>
<evidence type="ECO:0000256" key="5">
    <source>
        <dbReference type="ARBA" id="ARBA00022989"/>
    </source>
</evidence>
<dbReference type="EMBL" id="JANPWZ010000028">
    <property type="protein sequence ID" value="KAJ3580128.1"/>
    <property type="molecule type" value="Genomic_DNA"/>
</dbReference>
<reference evidence="10" key="1">
    <citation type="submission" date="2022-07" db="EMBL/GenBank/DDBJ databases">
        <title>Genome Sequence of Xylaria arbuscula.</title>
        <authorList>
            <person name="Buettner E."/>
        </authorList>
    </citation>
    <scope>NUCLEOTIDE SEQUENCE</scope>
    <source>
        <strain evidence="10">VT107</strain>
    </source>
</reference>
<dbReference type="InterPro" id="IPR005828">
    <property type="entry name" value="MFS_sugar_transport-like"/>
</dbReference>